<reference evidence="12 13" key="1">
    <citation type="submission" date="2023-03" db="EMBL/GenBank/DDBJ databases">
        <title>Genome insight into feeding habits of ladybird beetles.</title>
        <authorList>
            <person name="Li H.-S."/>
            <person name="Huang Y.-H."/>
            <person name="Pang H."/>
        </authorList>
    </citation>
    <scope>NUCLEOTIDE SEQUENCE [LARGE SCALE GENOMIC DNA]</scope>
    <source>
        <strain evidence="12">SYSU_2023b</strain>
        <tissue evidence="12">Whole body</tissue>
    </source>
</reference>
<name>A0AAW1URH3_9CUCU</name>
<dbReference type="Pfam" id="PF00292">
    <property type="entry name" value="PAX"/>
    <property type="match status" value="1"/>
</dbReference>
<dbReference type="PROSITE" id="PS51057">
    <property type="entry name" value="PAIRED_2"/>
    <property type="match status" value="1"/>
</dbReference>
<comment type="subcellular location">
    <subcellularLocation>
        <location evidence="1">Nucleus</location>
    </subcellularLocation>
</comment>
<keyword evidence="9" id="KW-0539">Nucleus</keyword>
<keyword evidence="13" id="KW-1185">Reference proteome</keyword>
<comment type="similarity">
    <text evidence="2">Belongs to the paired homeobox family.</text>
</comment>
<dbReference type="GO" id="GO:0000981">
    <property type="term" value="F:DNA-binding transcription factor activity, RNA polymerase II-specific"/>
    <property type="evidence" value="ECO:0007669"/>
    <property type="project" value="TreeGrafter"/>
</dbReference>
<evidence type="ECO:0000256" key="4">
    <source>
        <dbReference type="ARBA" id="ARBA00022724"/>
    </source>
</evidence>
<evidence type="ECO:0000256" key="3">
    <source>
        <dbReference type="ARBA" id="ARBA00022473"/>
    </source>
</evidence>
<gene>
    <name evidence="12" type="ORF">WA026_001835</name>
</gene>
<dbReference type="PROSITE" id="PS00034">
    <property type="entry name" value="PAIRED_1"/>
    <property type="match status" value="1"/>
</dbReference>
<proteinExistence type="inferred from homology"/>
<dbReference type="GO" id="GO:0000978">
    <property type="term" value="F:RNA polymerase II cis-regulatory region sequence-specific DNA binding"/>
    <property type="evidence" value="ECO:0007669"/>
    <property type="project" value="TreeGrafter"/>
</dbReference>
<keyword evidence="4" id="KW-0563">Paired box</keyword>
<evidence type="ECO:0000256" key="7">
    <source>
        <dbReference type="ARBA" id="ARBA00023155"/>
    </source>
</evidence>
<keyword evidence="8" id="KW-0804">Transcription</keyword>
<evidence type="ECO:0000313" key="13">
    <source>
        <dbReference type="Proteomes" id="UP001431783"/>
    </source>
</evidence>
<dbReference type="AlphaFoldDB" id="A0AAW1URH3"/>
<keyword evidence="10" id="KW-0812">Transmembrane</keyword>
<dbReference type="InterPro" id="IPR043182">
    <property type="entry name" value="PAIRED_DNA-bd_dom"/>
</dbReference>
<evidence type="ECO:0000256" key="5">
    <source>
        <dbReference type="ARBA" id="ARBA00023015"/>
    </source>
</evidence>
<dbReference type="InterPro" id="IPR043565">
    <property type="entry name" value="PAX_fam"/>
</dbReference>
<keyword evidence="10" id="KW-1133">Transmembrane helix</keyword>
<dbReference type="PANTHER" id="PTHR45636">
    <property type="entry name" value="PAIRED BOX PROTEIN PAX-6-RELATED-RELATED"/>
    <property type="match status" value="1"/>
</dbReference>
<dbReference type="InterPro" id="IPR036388">
    <property type="entry name" value="WH-like_DNA-bd_sf"/>
</dbReference>
<evidence type="ECO:0000256" key="1">
    <source>
        <dbReference type="ARBA" id="ARBA00004123"/>
    </source>
</evidence>
<evidence type="ECO:0000256" key="8">
    <source>
        <dbReference type="ARBA" id="ARBA00023163"/>
    </source>
</evidence>
<feature type="domain" description="Paired" evidence="11">
    <location>
        <begin position="13"/>
        <end position="136"/>
    </location>
</feature>
<dbReference type="SUPFAM" id="SSF46689">
    <property type="entry name" value="Homeodomain-like"/>
    <property type="match status" value="1"/>
</dbReference>
<evidence type="ECO:0000256" key="6">
    <source>
        <dbReference type="ARBA" id="ARBA00023125"/>
    </source>
</evidence>
<dbReference type="PANTHER" id="PTHR45636:SF3">
    <property type="entry name" value="PROTEIN GOOSEBERRY-RELATED"/>
    <property type="match status" value="1"/>
</dbReference>
<dbReference type="InterPro" id="IPR001523">
    <property type="entry name" value="Paired_dom"/>
</dbReference>
<keyword evidence="7" id="KW-0371">Homeobox</keyword>
<dbReference type="SMART" id="SM00351">
    <property type="entry name" value="PAX"/>
    <property type="match status" value="1"/>
</dbReference>
<comment type="caution">
    <text evidence="12">The sequence shown here is derived from an EMBL/GenBank/DDBJ whole genome shotgun (WGS) entry which is preliminary data.</text>
</comment>
<sequence length="181" mass="20217">MDVKPFFGYPYQGQGRVNQLGGVFINGRPLPNHIRLQIIQMAAAGVRPCVISRQLKVSHGCVSKILNRYQETGSIRPGVVGSSKGKTTTSALESRMEQIKRENPTIVPQELRNRLIKEGLSDAPSVTYISKFLQNDNSRGDDLYGKKDYTIHSILGGKLFFVMSSSILFLTILVGFYWQSH</sequence>
<dbReference type="PRINTS" id="PR00027">
    <property type="entry name" value="PAIREDBOX"/>
</dbReference>
<evidence type="ECO:0000259" key="11">
    <source>
        <dbReference type="PROSITE" id="PS51057"/>
    </source>
</evidence>
<evidence type="ECO:0000313" key="12">
    <source>
        <dbReference type="EMBL" id="KAK9883665.1"/>
    </source>
</evidence>
<dbReference type="GO" id="GO:0007365">
    <property type="term" value="P:periodic partitioning"/>
    <property type="evidence" value="ECO:0007669"/>
    <property type="project" value="UniProtKB-ARBA"/>
</dbReference>
<evidence type="ECO:0000256" key="9">
    <source>
        <dbReference type="ARBA" id="ARBA00023242"/>
    </source>
</evidence>
<evidence type="ECO:0000256" key="10">
    <source>
        <dbReference type="SAM" id="Phobius"/>
    </source>
</evidence>
<keyword evidence="5" id="KW-0805">Transcription regulation</keyword>
<dbReference type="EMBL" id="JARQZJ010000091">
    <property type="protein sequence ID" value="KAK9883665.1"/>
    <property type="molecule type" value="Genomic_DNA"/>
</dbReference>
<dbReference type="FunFam" id="1.10.10.10:FF:000031">
    <property type="entry name" value="Paired box protein Pax-7"/>
    <property type="match status" value="1"/>
</dbReference>
<keyword evidence="10" id="KW-0472">Membrane</keyword>
<keyword evidence="3" id="KW-0217">Developmental protein</keyword>
<dbReference type="InterPro" id="IPR009057">
    <property type="entry name" value="Homeodomain-like_sf"/>
</dbReference>
<keyword evidence="6" id="KW-0238">DNA-binding</keyword>
<dbReference type="Gene3D" id="1.10.10.10">
    <property type="entry name" value="Winged helix-like DNA-binding domain superfamily/Winged helix DNA-binding domain"/>
    <property type="match status" value="2"/>
</dbReference>
<feature type="transmembrane region" description="Helical" evidence="10">
    <location>
        <begin position="159"/>
        <end position="178"/>
    </location>
</feature>
<protein>
    <recommendedName>
        <fullName evidence="11">Paired domain-containing protein</fullName>
    </recommendedName>
</protein>
<organism evidence="12 13">
    <name type="scientific">Henosepilachna vigintioctopunctata</name>
    <dbReference type="NCBI Taxonomy" id="420089"/>
    <lineage>
        <taxon>Eukaryota</taxon>
        <taxon>Metazoa</taxon>
        <taxon>Ecdysozoa</taxon>
        <taxon>Arthropoda</taxon>
        <taxon>Hexapoda</taxon>
        <taxon>Insecta</taxon>
        <taxon>Pterygota</taxon>
        <taxon>Neoptera</taxon>
        <taxon>Endopterygota</taxon>
        <taxon>Coleoptera</taxon>
        <taxon>Polyphaga</taxon>
        <taxon>Cucujiformia</taxon>
        <taxon>Coccinelloidea</taxon>
        <taxon>Coccinellidae</taxon>
        <taxon>Epilachninae</taxon>
        <taxon>Epilachnini</taxon>
        <taxon>Henosepilachna</taxon>
    </lineage>
</organism>
<evidence type="ECO:0000256" key="2">
    <source>
        <dbReference type="ARBA" id="ARBA00005733"/>
    </source>
</evidence>
<dbReference type="Proteomes" id="UP001431783">
    <property type="component" value="Unassembled WGS sequence"/>
</dbReference>
<accession>A0AAW1URH3</accession>
<dbReference type="GO" id="GO:0005634">
    <property type="term" value="C:nucleus"/>
    <property type="evidence" value="ECO:0007669"/>
    <property type="project" value="UniProtKB-SubCell"/>
</dbReference>